<sequence length="115" mass="12886">MSVFDRGTEYLSVLRRCGAATTVTDDEFTILLAQRYRLGTPLRDVECELASDHPQCHVAFVMAAENGEHWWWVRWNPLSHEVTAMEICPAVSGPGQDDCLLPEGHPGGHSFDFLL</sequence>
<evidence type="ECO:0000313" key="2">
    <source>
        <dbReference type="Proteomes" id="UP001597183"/>
    </source>
</evidence>
<dbReference type="Proteomes" id="UP001597183">
    <property type="component" value="Unassembled WGS sequence"/>
</dbReference>
<gene>
    <name evidence="1" type="ORF">ACFQ5G_44490</name>
</gene>
<keyword evidence="2" id="KW-1185">Reference proteome</keyword>
<dbReference type="RefSeq" id="WP_317796141.1">
    <property type="nucleotide sequence ID" value="NZ_AP028461.1"/>
</dbReference>
<proteinExistence type="predicted"/>
<evidence type="ECO:0000313" key="1">
    <source>
        <dbReference type="EMBL" id="MFD1372428.1"/>
    </source>
</evidence>
<comment type="caution">
    <text evidence="1">The sequence shown here is derived from an EMBL/GenBank/DDBJ whole genome shotgun (WGS) entry which is preliminary data.</text>
</comment>
<organism evidence="1 2">
    <name type="scientific">Actinoplanes sichuanensis</name>
    <dbReference type="NCBI Taxonomy" id="512349"/>
    <lineage>
        <taxon>Bacteria</taxon>
        <taxon>Bacillati</taxon>
        <taxon>Actinomycetota</taxon>
        <taxon>Actinomycetes</taxon>
        <taxon>Micromonosporales</taxon>
        <taxon>Micromonosporaceae</taxon>
        <taxon>Actinoplanes</taxon>
    </lineage>
</organism>
<reference evidence="2" key="1">
    <citation type="journal article" date="2019" name="Int. J. Syst. Evol. Microbiol.">
        <title>The Global Catalogue of Microorganisms (GCM) 10K type strain sequencing project: providing services to taxonomists for standard genome sequencing and annotation.</title>
        <authorList>
            <consortium name="The Broad Institute Genomics Platform"/>
            <consortium name="The Broad Institute Genome Sequencing Center for Infectious Disease"/>
            <person name="Wu L."/>
            <person name="Ma J."/>
        </authorList>
    </citation>
    <scope>NUCLEOTIDE SEQUENCE [LARGE SCALE GENOMIC DNA]</scope>
    <source>
        <strain evidence="2">CCM 7526</strain>
    </source>
</reference>
<name>A0ABW4APF8_9ACTN</name>
<dbReference type="EMBL" id="JBHTMK010000055">
    <property type="protein sequence ID" value="MFD1372428.1"/>
    <property type="molecule type" value="Genomic_DNA"/>
</dbReference>
<protein>
    <submittedName>
        <fullName evidence="1">Uncharacterized protein</fullName>
    </submittedName>
</protein>
<accession>A0ABW4APF8</accession>